<proteinExistence type="predicted"/>
<evidence type="ECO:0000313" key="4">
    <source>
        <dbReference type="Proteomes" id="UP000016935"/>
    </source>
</evidence>
<gene>
    <name evidence="3" type="ORF">SETTUDRAFT_181057</name>
</gene>
<dbReference type="OrthoDB" id="3945980at2759"/>
<reference evidence="3 4" key="1">
    <citation type="journal article" date="2012" name="PLoS Pathog.">
        <title>Diverse lifestyles and strategies of plant pathogenesis encoded in the genomes of eighteen Dothideomycetes fungi.</title>
        <authorList>
            <person name="Ohm R.A."/>
            <person name="Feau N."/>
            <person name="Henrissat B."/>
            <person name="Schoch C.L."/>
            <person name="Horwitz B.A."/>
            <person name="Barry K.W."/>
            <person name="Condon B.J."/>
            <person name="Copeland A.C."/>
            <person name="Dhillon B."/>
            <person name="Glaser F."/>
            <person name="Hesse C.N."/>
            <person name="Kosti I."/>
            <person name="LaButti K."/>
            <person name="Lindquist E.A."/>
            <person name="Lucas S."/>
            <person name="Salamov A.A."/>
            <person name="Bradshaw R.E."/>
            <person name="Ciuffetti L."/>
            <person name="Hamelin R.C."/>
            <person name="Kema G.H.J."/>
            <person name="Lawrence C."/>
            <person name="Scott J.A."/>
            <person name="Spatafora J.W."/>
            <person name="Turgeon B.G."/>
            <person name="de Wit P.J.G.M."/>
            <person name="Zhong S."/>
            <person name="Goodwin S.B."/>
            <person name="Grigoriev I.V."/>
        </authorList>
    </citation>
    <scope>NUCLEOTIDE SEQUENCE [LARGE SCALE GENOMIC DNA]</scope>
    <source>
        <strain evidence="4">28A</strain>
    </source>
</reference>
<dbReference type="SUPFAM" id="SSF57959">
    <property type="entry name" value="Leucine zipper domain"/>
    <property type="match status" value="1"/>
</dbReference>
<feature type="coiled-coil region" evidence="1">
    <location>
        <begin position="20"/>
        <end position="47"/>
    </location>
</feature>
<evidence type="ECO:0000256" key="2">
    <source>
        <dbReference type="SAM" id="MobiDB-lite"/>
    </source>
</evidence>
<keyword evidence="1" id="KW-0175">Coiled coil</keyword>
<feature type="compositionally biased region" description="Basic and acidic residues" evidence="2">
    <location>
        <begin position="154"/>
        <end position="173"/>
    </location>
</feature>
<dbReference type="eggNOG" id="ENOG502SNVG">
    <property type="taxonomic scope" value="Eukaryota"/>
</dbReference>
<dbReference type="HOGENOM" id="CLU_752280_0_0_1"/>
<dbReference type="EMBL" id="KB908844">
    <property type="protein sequence ID" value="EOA82924.1"/>
    <property type="molecule type" value="Genomic_DNA"/>
</dbReference>
<accession>R0JZN9</accession>
<dbReference type="PANTHER" id="PTHR39607">
    <property type="entry name" value="XANTHOCILLIN BIOSYNTHESIS CLUSTER TRANSCRIPTION FACTOR XANC-RELATED"/>
    <property type="match status" value="1"/>
</dbReference>
<evidence type="ECO:0000256" key="1">
    <source>
        <dbReference type="SAM" id="Coils"/>
    </source>
</evidence>
<sequence length="361" mass="40211">METDYTRKTDAKEKKKIQNRIAQRVHREKLKSRIRQLEEQLESFTSASIQSDTSRPWCPCGDSISSCVLPGVLPTMTSGPMSDGLGTSSSDVTFVVNHAPKSLLGSDTAVESGLSAIPQSSTVPQLNPLSQYSTEGQYIDLDWLLTASRASKPVLERSQDPSSLMERDHKIPDHNQGSSDTSLPQHIGSPDHDQVSDNGGHLAHKTATAPIAMDNEHETPLKPDAIEMERLNRLVECSRRLGFNDLSDALLAYYTSDLGASAVLSHEQSLNRVKQLPKFLSKIREHSKQWPAWERANYVRETLASAEDVYTEECRLARMNLANQDPKYLGLGHKYYTAYEYTWRASTTTNNIDGHDATLLP</sequence>
<dbReference type="GeneID" id="19401818"/>
<dbReference type="Gene3D" id="1.20.5.170">
    <property type="match status" value="1"/>
</dbReference>
<dbReference type="Proteomes" id="UP000016935">
    <property type="component" value="Unassembled WGS sequence"/>
</dbReference>
<dbReference type="InterPro" id="IPR046347">
    <property type="entry name" value="bZIP_sf"/>
</dbReference>
<dbReference type="RefSeq" id="XP_008029909.1">
    <property type="nucleotide sequence ID" value="XM_008031718.1"/>
</dbReference>
<dbReference type="GO" id="GO:0003700">
    <property type="term" value="F:DNA-binding transcription factor activity"/>
    <property type="evidence" value="ECO:0007669"/>
    <property type="project" value="InterPro"/>
</dbReference>
<name>R0JZN9_EXST2</name>
<dbReference type="AlphaFoldDB" id="R0JZN9"/>
<reference evidence="3 4" key="2">
    <citation type="journal article" date="2013" name="PLoS Genet.">
        <title>Comparative genome structure, secondary metabolite, and effector coding capacity across Cochliobolus pathogens.</title>
        <authorList>
            <person name="Condon B.J."/>
            <person name="Leng Y."/>
            <person name="Wu D."/>
            <person name="Bushley K.E."/>
            <person name="Ohm R.A."/>
            <person name="Otillar R."/>
            <person name="Martin J."/>
            <person name="Schackwitz W."/>
            <person name="Grimwood J."/>
            <person name="MohdZainudin N."/>
            <person name="Xue C."/>
            <person name="Wang R."/>
            <person name="Manning V.A."/>
            <person name="Dhillon B."/>
            <person name="Tu Z.J."/>
            <person name="Steffenson B.J."/>
            <person name="Salamov A."/>
            <person name="Sun H."/>
            <person name="Lowry S."/>
            <person name="LaButti K."/>
            <person name="Han J."/>
            <person name="Copeland A."/>
            <person name="Lindquist E."/>
            <person name="Barry K."/>
            <person name="Schmutz J."/>
            <person name="Baker S.E."/>
            <person name="Ciuffetti L.M."/>
            <person name="Grigoriev I.V."/>
            <person name="Zhong S."/>
            <person name="Turgeon B.G."/>
        </authorList>
    </citation>
    <scope>NUCLEOTIDE SEQUENCE [LARGE SCALE GENOMIC DNA]</scope>
    <source>
        <strain evidence="4">28A</strain>
    </source>
</reference>
<protein>
    <recommendedName>
        <fullName evidence="5">BZIP domain-containing protein</fullName>
    </recommendedName>
</protein>
<feature type="region of interest" description="Disordered" evidence="2">
    <location>
        <begin position="153"/>
        <end position="202"/>
    </location>
</feature>
<dbReference type="PANTHER" id="PTHR39607:SF1">
    <property type="entry name" value="B-ZIP TRANSCRIPTION FACTOR (EUROFUNG)"/>
    <property type="match status" value="1"/>
</dbReference>
<dbReference type="CDD" id="cd14688">
    <property type="entry name" value="bZIP_YAP"/>
    <property type="match status" value="1"/>
</dbReference>
<evidence type="ECO:0000313" key="3">
    <source>
        <dbReference type="EMBL" id="EOA82924.1"/>
    </source>
</evidence>
<organism evidence="3 4">
    <name type="scientific">Exserohilum turcicum (strain 28A)</name>
    <name type="common">Northern leaf blight fungus</name>
    <name type="synonym">Setosphaeria turcica</name>
    <dbReference type="NCBI Taxonomy" id="671987"/>
    <lineage>
        <taxon>Eukaryota</taxon>
        <taxon>Fungi</taxon>
        <taxon>Dikarya</taxon>
        <taxon>Ascomycota</taxon>
        <taxon>Pezizomycotina</taxon>
        <taxon>Dothideomycetes</taxon>
        <taxon>Pleosporomycetidae</taxon>
        <taxon>Pleosporales</taxon>
        <taxon>Pleosporineae</taxon>
        <taxon>Pleosporaceae</taxon>
        <taxon>Exserohilum</taxon>
    </lineage>
</organism>
<dbReference type="InterPro" id="IPR052635">
    <property type="entry name" value="Sec_Metab_Biosynth_Reg"/>
</dbReference>
<evidence type="ECO:0008006" key="5">
    <source>
        <dbReference type="Google" id="ProtNLM"/>
    </source>
</evidence>
<keyword evidence="4" id="KW-1185">Reference proteome</keyword>
<feature type="compositionally biased region" description="Polar residues" evidence="2">
    <location>
        <begin position="175"/>
        <end position="184"/>
    </location>
</feature>